<dbReference type="PANTHER" id="PTHR47432:SF1">
    <property type="entry name" value="CELL WALL ASSEMBLY REGULATOR SMI1"/>
    <property type="match status" value="1"/>
</dbReference>
<accession>A0ABQ3RG29</accession>
<keyword evidence="3" id="KW-1185">Reference proteome</keyword>
<gene>
    <name evidence="2" type="ORF">Srubr_46590</name>
</gene>
<dbReference type="Proteomes" id="UP000646738">
    <property type="component" value="Unassembled WGS sequence"/>
</dbReference>
<comment type="caution">
    <text evidence="2">The sequence shown here is derived from an EMBL/GenBank/DDBJ whole genome shotgun (WGS) entry which is preliminary data.</text>
</comment>
<dbReference type="EMBL" id="BNEA01000015">
    <property type="protein sequence ID" value="GHI54813.1"/>
    <property type="molecule type" value="Genomic_DNA"/>
</dbReference>
<dbReference type="SUPFAM" id="SSF160631">
    <property type="entry name" value="SMI1/KNR4-like"/>
    <property type="match status" value="1"/>
</dbReference>
<reference evidence="3" key="1">
    <citation type="submission" date="2023-07" db="EMBL/GenBank/DDBJ databases">
        <title>Whole genome shotgun sequence of Streptomyces achromogenes subsp. rubradiris NBRC 14000.</title>
        <authorList>
            <person name="Komaki H."/>
            <person name="Tamura T."/>
        </authorList>
    </citation>
    <scope>NUCLEOTIDE SEQUENCE [LARGE SCALE GENOMIC DNA]</scope>
    <source>
        <strain evidence="3">NBRC 14000</strain>
    </source>
</reference>
<dbReference type="InterPro" id="IPR018958">
    <property type="entry name" value="Knr4/Smi1-like_dom"/>
</dbReference>
<evidence type="ECO:0000259" key="1">
    <source>
        <dbReference type="SMART" id="SM00860"/>
    </source>
</evidence>
<protein>
    <recommendedName>
        <fullName evidence="1">Knr4/Smi1-like domain-containing protein</fullName>
    </recommendedName>
</protein>
<dbReference type="SMART" id="SM00860">
    <property type="entry name" value="SMI1_KNR4"/>
    <property type="match status" value="1"/>
</dbReference>
<sequence length="228" mass="25161">MQGGQGEFVDPANFWPEAGEEPDGWRATLADMSDDTVIRQITDSWRRIEAWLEHHAPVTHAALGSGATQEEIDAAEAALGIAVPVELRTLWGLVSGGSTGGYGLFLGNAMLIGLDEVAEVYRSKMREQADEEEADIVWNSAWVPVFSSNCHDTVSGTYLNTETGLLWNWTKFAHQPPDDDEQDSVVTYLEKLADYLEYPDMAPDRPGTVEGALAWRSFVGEDESWRPA</sequence>
<evidence type="ECO:0000313" key="3">
    <source>
        <dbReference type="Proteomes" id="UP000646738"/>
    </source>
</evidence>
<feature type="domain" description="Knr4/Smi1-like" evidence="1">
    <location>
        <begin position="66"/>
        <end position="198"/>
    </location>
</feature>
<name>A0ABQ3RG29_STRRR</name>
<dbReference type="InterPro" id="IPR051873">
    <property type="entry name" value="KNR4/SMI1_regulator"/>
</dbReference>
<dbReference type="Pfam" id="PF09346">
    <property type="entry name" value="SMI1_KNR4"/>
    <property type="match status" value="1"/>
</dbReference>
<organism evidence="2 3">
    <name type="scientific">Streptomyces rubradiris</name>
    <name type="common">Streptomyces achromogenes subsp. rubradiris</name>
    <dbReference type="NCBI Taxonomy" id="285531"/>
    <lineage>
        <taxon>Bacteria</taxon>
        <taxon>Bacillati</taxon>
        <taxon>Actinomycetota</taxon>
        <taxon>Actinomycetes</taxon>
        <taxon>Kitasatosporales</taxon>
        <taxon>Streptomycetaceae</taxon>
        <taxon>Streptomyces</taxon>
    </lineage>
</organism>
<evidence type="ECO:0000313" key="2">
    <source>
        <dbReference type="EMBL" id="GHI54813.1"/>
    </source>
</evidence>
<dbReference type="InterPro" id="IPR037883">
    <property type="entry name" value="Knr4/Smi1-like_sf"/>
</dbReference>
<proteinExistence type="predicted"/>
<dbReference type="PANTHER" id="PTHR47432">
    <property type="entry name" value="CELL WALL ASSEMBLY REGULATOR SMI1"/>
    <property type="match status" value="1"/>
</dbReference>